<dbReference type="InterPro" id="IPR021429">
    <property type="entry name" value="Mediator_Med24"/>
</dbReference>
<gene>
    <name evidence="9" type="primary">MED24</name>
    <name evidence="9" type="ORF">T12_7370</name>
</gene>
<dbReference type="AlphaFoldDB" id="A0A0V1AFJ3"/>
<dbReference type="PANTHER" id="PTHR12898">
    <property type="entry name" value="MEDIATOR OF RNA POLYMERASE II TRANSCRIPTION SUBUNIT 24"/>
    <property type="match status" value="1"/>
</dbReference>
<keyword evidence="10" id="KW-1185">Reference proteome</keyword>
<evidence type="ECO:0000313" key="9">
    <source>
        <dbReference type="EMBL" id="KRY23595.1"/>
    </source>
</evidence>
<accession>A0A0V1AFJ3</accession>
<sequence>MAESSMNAVEQLLFDAWSECWPDIIFMKQLRQRIEITNQNIEQLSSLLLYYVTLSEMPNRLMLKYIRFCLDTQVVPCVAFLNVVNSYRCYEKVGCINEILVLVIYCLDKLNCDFCDADVCVRTSILVMNTVLWILAYVEYLLTSNNFPPLAHLWSLVFTLKENKFVEFCNYFVCWELSEFHDQIKVSIVNIKSEFCTLKSNDEACVFRNSYDNLFSANPNEILAKSVRASDSRIPSVVISLSGIFAHVQSMKGIAAMVEALKVAKDIQGESWLNILYDLIMGGILQQHDDSTTLPFSVSSSYLYLRIPRLLSQLVAEGIPKETLIGSLRRIATSEAVLNVSDTKARCNTLQAFLNVLSELGILEESEKDTLMAIRDEMRKELYVQEGQPTINLVLRAEFTLQSIVKAFDAHQALERWPQMLNTMMSGKSLLYICAAAISIDQLNLLAERLIKITETYKEVVPVGEDAQKSLPPSHDLFDMSFLLLHRLSQYYSTTTCLRPGDPFFKTWYFSSAIDLVRNMFDPEDLPQLLKNVPLDLELATDVLSRLKVGQPGWLNIRTWYCIIDLIPSIVQVVLNEVLLDTISIEELKHIFSGLLFLNIHGVSCMCSPLLCFAQYVALQKTDEATKLASSLFSFFESITPSDAERNRQTDRQTFMVNSAKKLFSTYRELPVTLMHVLRMNRAPAQLNHSPDDHFPVIGKPENIRSFFAASERAGYLTAALIARIIVLVESEQYDSWLSAFIEALQKVNTMQGMEKWCNLNLACCFIRPKECTLALIPLLSNYVLHDDRDLFCVAPRGNILAFFLVKLYLIALRYTTPTAVDKAETTEFSVDEYSVQNNTNSSSTADRSAVITSLRELFSCKFEVVRSGELCPTVAFVSNFLYCLSEYSTPEAELIKNEIPMHLIFSLLRADPDILSMRTVLRLFDLKVDMVLFANIAITVTVKVETEFTHYSKFCIRERRNDLENSYKILYNTNLDKFCYVNDFRPTKQIYNNLMLNYAVGNLVKVLCAIQILKRFII</sequence>
<comment type="subcellular location">
    <subcellularLocation>
        <location evidence="1">Nucleus</location>
    </subcellularLocation>
</comment>
<evidence type="ECO:0000256" key="7">
    <source>
        <dbReference type="ARBA" id="ARBA00023242"/>
    </source>
</evidence>
<evidence type="ECO:0000256" key="2">
    <source>
        <dbReference type="ARBA" id="ARBA00007864"/>
    </source>
</evidence>
<keyword evidence="4" id="KW-0805">Transcription regulation</keyword>
<name>A0A0V1AFJ3_9BILA</name>
<evidence type="ECO:0000256" key="8">
    <source>
        <dbReference type="ARBA" id="ARBA00031960"/>
    </source>
</evidence>
<evidence type="ECO:0000256" key="5">
    <source>
        <dbReference type="ARBA" id="ARBA00023159"/>
    </source>
</evidence>
<keyword evidence="6" id="KW-0804">Transcription</keyword>
<dbReference type="PANTHER" id="PTHR12898:SF1">
    <property type="entry name" value="MEDIATOR OF RNA POLYMERASE II TRANSCRIPTION SUBUNIT 24"/>
    <property type="match status" value="1"/>
</dbReference>
<dbReference type="GO" id="GO:0003712">
    <property type="term" value="F:transcription coregulator activity"/>
    <property type="evidence" value="ECO:0007669"/>
    <property type="project" value="TreeGrafter"/>
</dbReference>
<feature type="non-terminal residue" evidence="9">
    <location>
        <position position="1019"/>
    </location>
</feature>
<dbReference type="OrthoDB" id="5918304at2759"/>
<organism evidence="9 10">
    <name type="scientific">Trichinella patagoniensis</name>
    <dbReference type="NCBI Taxonomy" id="990121"/>
    <lineage>
        <taxon>Eukaryota</taxon>
        <taxon>Metazoa</taxon>
        <taxon>Ecdysozoa</taxon>
        <taxon>Nematoda</taxon>
        <taxon>Enoplea</taxon>
        <taxon>Dorylaimia</taxon>
        <taxon>Trichinellida</taxon>
        <taxon>Trichinellidae</taxon>
        <taxon>Trichinella</taxon>
    </lineage>
</organism>
<keyword evidence="7" id="KW-0539">Nucleus</keyword>
<dbReference type="EMBL" id="JYDQ01000002">
    <property type="protein sequence ID" value="KRY23595.1"/>
    <property type="molecule type" value="Genomic_DNA"/>
</dbReference>
<evidence type="ECO:0000256" key="3">
    <source>
        <dbReference type="ARBA" id="ARBA00019693"/>
    </source>
</evidence>
<reference evidence="9 10" key="1">
    <citation type="submission" date="2015-01" db="EMBL/GenBank/DDBJ databases">
        <title>Evolution of Trichinella species and genotypes.</title>
        <authorList>
            <person name="Korhonen P.K."/>
            <person name="Edoardo P."/>
            <person name="Giuseppe L.R."/>
            <person name="Gasser R.B."/>
        </authorList>
    </citation>
    <scope>NUCLEOTIDE SEQUENCE [LARGE SCALE GENOMIC DNA]</scope>
    <source>
        <strain evidence="9">ISS2496</strain>
    </source>
</reference>
<comment type="similarity">
    <text evidence="2">Belongs to the Mediator complex subunit 24 family.</text>
</comment>
<dbReference type="GO" id="GO:0060261">
    <property type="term" value="P:positive regulation of transcription initiation by RNA polymerase II"/>
    <property type="evidence" value="ECO:0007669"/>
    <property type="project" value="TreeGrafter"/>
</dbReference>
<evidence type="ECO:0000313" key="10">
    <source>
        <dbReference type="Proteomes" id="UP000054783"/>
    </source>
</evidence>
<keyword evidence="5" id="KW-0010">Activator</keyword>
<evidence type="ECO:0000256" key="1">
    <source>
        <dbReference type="ARBA" id="ARBA00004123"/>
    </source>
</evidence>
<protein>
    <recommendedName>
        <fullName evidence="3">Mediator of RNA polymerase II transcription subunit 24</fullName>
    </recommendedName>
    <alternativeName>
        <fullName evidence="8">Mediator complex subunit 24</fullName>
    </alternativeName>
</protein>
<proteinExistence type="inferred from homology"/>
<dbReference type="Proteomes" id="UP000054783">
    <property type="component" value="Unassembled WGS sequence"/>
</dbReference>
<comment type="caution">
    <text evidence="9">The sequence shown here is derived from an EMBL/GenBank/DDBJ whole genome shotgun (WGS) entry which is preliminary data.</text>
</comment>
<dbReference type="Pfam" id="PF11277">
    <property type="entry name" value="Med24_N"/>
    <property type="match status" value="2"/>
</dbReference>
<evidence type="ECO:0000256" key="4">
    <source>
        <dbReference type="ARBA" id="ARBA00023015"/>
    </source>
</evidence>
<dbReference type="GO" id="GO:0016592">
    <property type="term" value="C:mediator complex"/>
    <property type="evidence" value="ECO:0007669"/>
    <property type="project" value="InterPro"/>
</dbReference>
<evidence type="ECO:0000256" key="6">
    <source>
        <dbReference type="ARBA" id="ARBA00023163"/>
    </source>
</evidence>